<evidence type="ECO:0000313" key="1">
    <source>
        <dbReference type="EMBL" id="EJK50088.1"/>
    </source>
</evidence>
<dbReference type="InterPro" id="IPR046341">
    <property type="entry name" value="SET_dom_sf"/>
</dbReference>
<evidence type="ECO:0008006" key="3">
    <source>
        <dbReference type="Google" id="ProtNLM"/>
    </source>
</evidence>
<dbReference type="Gene3D" id="2.170.270.10">
    <property type="entry name" value="SET domain"/>
    <property type="match status" value="1"/>
</dbReference>
<dbReference type="EMBL" id="AGNL01044202">
    <property type="protein sequence ID" value="EJK50088.1"/>
    <property type="molecule type" value="Genomic_DNA"/>
</dbReference>
<dbReference type="InterPro" id="IPR050869">
    <property type="entry name" value="H3K4_H4K5_MeTrfase"/>
</dbReference>
<dbReference type="GO" id="GO:0005634">
    <property type="term" value="C:nucleus"/>
    <property type="evidence" value="ECO:0007669"/>
    <property type="project" value="TreeGrafter"/>
</dbReference>
<dbReference type="PANTHER" id="PTHR12197">
    <property type="entry name" value="HISTONE-LYSINE N-METHYLTRANSFERASE SMYD"/>
    <property type="match status" value="1"/>
</dbReference>
<dbReference type="AlphaFoldDB" id="K0R950"/>
<comment type="caution">
    <text evidence="1">The sequence shown here is derived from an EMBL/GenBank/DDBJ whole genome shotgun (WGS) entry which is preliminary data.</text>
</comment>
<keyword evidence="2" id="KW-1185">Reference proteome</keyword>
<reference evidence="1 2" key="1">
    <citation type="journal article" date="2012" name="Genome Biol.">
        <title>Genome and low-iron response of an oceanic diatom adapted to chronic iron limitation.</title>
        <authorList>
            <person name="Lommer M."/>
            <person name="Specht M."/>
            <person name="Roy A.S."/>
            <person name="Kraemer L."/>
            <person name="Andreson R."/>
            <person name="Gutowska M.A."/>
            <person name="Wolf J."/>
            <person name="Bergner S.V."/>
            <person name="Schilhabel M.B."/>
            <person name="Klostermeier U.C."/>
            <person name="Beiko R.G."/>
            <person name="Rosenstiel P."/>
            <person name="Hippler M."/>
            <person name="Laroche J."/>
        </authorList>
    </citation>
    <scope>NUCLEOTIDE SEQUENCE [LARGE SCALE GENOMIC DNA]</scope>
    <source>
        <strain evidence="1 2">CCMP1005</strain>
    </source>
</reference>
<proteinExistence type="predicted"/>
<organism evidence="1 2">
    <name type="scientific">Thalassiosira oceanica</name>
    <name type="common">Marine diatom</name>
    <dbReference type="NCBI Taxonomy" id="159749"/>
    <lineage>
        <taxon>Eukaryota</taxon>
        <taxon>Sar</taxon>
        <taxon>Stramenopiles</taxon>
        <taxon>Ochrophyta</taxon>
        <taxon>Bacillariophyta</taxon>
        <taxon>Coscinodiscophyceae</taxon>
        <taxon>Thalassiosirophycidae</taxon>
        <taxon>Thalassiosirales</taxon>
        <taxon>Thalassiosiraceae</taxon>
        <taxon>Thalassiosira</taxon>
    </lineage>
</organism>
<accession>K0R950</accession>
<dbReference type="SUPFAM" id="SSF82199">
    <property type="entry name" value="SET domain"/>
    <property type="match status" value="1"/>
</dbReference>
<dbReference type="Proteomes" id="UP000266841">
    <property type="component" value="Unassembled WGS sequence"/>
</dbReference>
<protein>
    <recommendedName>
        <fullName evidence="3">SET domain-containing protein</fullName>
    </recommendedName>
</protein>
<dbReference type="OrthoDB" id="265717at2759"/>
<name>K0R950_THAOC</name>
<gene>
    <name evidence="1" type="ORF">THAOC_30979</name>
</gene>
<sequence length="294" mass="33851">MNFYLRSHWGYAGTSRNPQSPSSHDVNAAVKFKSGSVLFREKPFLEDWRGKLLNFHLNPNPTGVAERDGVRSPIEMIDEVQKNLNRLSKHAAQFYFDLLEPSDQQKWMALEDNFREIPSRSKTTVAVFGIYDLPRVGITFGRKGKGHKKGKIFVFIVNDDREDGEWMWLDAMYIKTIYGILKSNIFPSGLFEDFSGTRHDCSPNTIMVPVDRINRRIGRLVPGFEEKVLLEQSKSPFEHALVATRDIHEGEDITMCYLGSREDKSRSTRTRRAILEQKYGFVCHCKSCVNNVYC</sequence>
<evidence type="ECO:0000313" key="2">
    <source>
        <dbReference type="Proteomes" id="UP000266841"/>
    </source>
</evidence>
<dbReference type="PANTHER" id="PTHR12197:SF251">
    <property type="entry name" value="EG:BACR7C10.4 PROTEIN"/>
    <property type="match status" value="1"/>
</dbReference>